<protein>
    <submittedName>
        <fullName evidence="2">Uncharacterized protein</fullName>
    </submittedName>
</protein>
<reference evidence="2 3" key="1">
    <citation type="journal article" date="2015" name="Genome Biol. Evol.">
        <title>Comparative Genomics of a Bacterivorous Green Alga Reveals Evolutionary Causalities and Consequences of Phago-Mixotrophic Mode of Nutrition.</title>
        <authorList>
            <person name="Burns J.A."/>
            <person name="Paasch A."/>
            <person name="Narechania A."/>
            <person name="Kim E."/>
        </authorList>
    </citation>
    <scope>NUCLEOTIDE SEQUENCE [LARGE SCALE GENOMIC DNA]</scope>
    <source>
        <strain evidence="2 3">PLY_AMNH</strain>
    </source>
</reference>
<keyword evidence="3" id="KW-1185">Reference proteome</keyword>
<comment type="caution">
    <text evidence="2">The sequence shown here is derived from an EMBL/GenBank/DDBJ whole genome shotgun (WGS) entry which is preliminary data.</text>
</comment>
<evidence type="ECO:0000313" key="2">
    <source>
        <dbReference type="EMBL" id="KAK3268638.1"/>
    </source>
</evidence>
<sequence>MPPGPGLGVPASEEKPGEHSALDAVTQNTQQQQMLALTDLVKSLAAQLQSDQRSAVLEDLPGTSLSGGTRPLPTLCEMSKGLFAESYFSGKAWHALIKLRRNTSVVCFITQADKLFL</sequence>
<name>A0AAE0L1I3_9CHLO</name>
<evidence type="ECO:0000256" key="1">
    <source>
        <dbReference type="SAM" id="MobiDB-lite"/>
    </source>
</evidence>
<feature type="region of interest" description="Disordered" evidence="1">
    <location>
        <begin position="1"/>
        <end position="21"/>
    </location>
</feature>
<feature type="compositionally biased region" description="Basic and acidic residues" evidence="1">
    <location>
        <begin position="12"/>
        <end position="21"/>
    </location>
</feature>
<proteinExistence type="predicted"/>
<dbReference type="Proteomes" id="UP001190700">
    <property type="component" value="Unassembled WGS sequence"/>
</dbReference>
<dbReference type="AlphaFoldDB" id="A0AAE0L1I3"/>
<gene>
    <name evidence="2" type="ORF">CYMTET_22868</name>
</gene>
<evidence type="ECO:0000313" key="3">
    <source>
        <dbReference type="Proteomes" id="UP001190700"/>
    </source>
</evidence>
<dbReference type="EMBL" id="LGRX02011703">
    <property type="protein sequence ID" value="KAK3268638.1"/>
    <property type="molecule type" value="Genomic_DNA"/>
</dbReference>
<organism evidence="2 3">
    <name type="scientific">Cymbomonas tetramitiformis</name>
    <dbReference type="NCBI Taxonomy" id="36881"/>
    <lineage>
        <taxon>Eukaryota</taxon>
        <taxon>Viridiplantae</taxon>
        <taxon>Chlorophyta</taxon>
        <taxon>Pyramimonadophyceae</taxon>
        <taxon>Pyramimonadales</taxon>
        <taxon>Pyramimonadaceae</taxon>
        <taxon>Cymbomonas</taxon>
    </lineage>
</organism>
<accession>A0AAE0L1I3</accession>